<evidence type="ECO:0000313" key="2">
    <source>
        <dbReference type="EMBL" id="EQD69878.1"/>
    </source>
</evidence>
<organism evidence="2">
    <name type="scientific">mine drainage metagenome</name>
    <dbReference type="NCBI Taxonomy" id="410659"/>
    <lineage>
        <taxon>unclassified sequences</taxon>
        <taxon>metagenomes</taxon>
        <taxon>ecological metagenomes</taxon>
    </lineage>
</organism>
<dbReference type="EC" id="3.6.3.-" evidence="2"/>
<comment type="caution">
    <text evidence="2">The sequence shown here is derived from an EMBL/GenBank/DDBJ whole genome shotgun (WGS) entry which is preliminary data.</text>
</comment>
<gene>
    <name evidence="2" type="ORF">B1B_05292</name>
</gene>
<proteinExistence type="predicted"/>
<sequence>IEVCNVRKAQISIQSLHNMVSAKSLVLRDSSLLEIAASLIVPDDIVYLTTGNRVPADGIVISSSGLDIDESPMTGESYPVHKICYKEADGGSSGANIHRVVSGTLVVQGNGKFAVTATGLKTEMGMISESVKGDEEP</sequence>
<accession>T1BMQ7</accession>
<dbReference type="Pfam" id="PF00122">
    <property type="entry name" value="E1-E2_ATPase"/>
    <property type="match status" value="1"/>
</dbReference>
<dbReference type="AlphaFoldDB" id="T1BMQ7"/>
<dbReference type="Gene3D" id="2.70.150.10">
    <property type="entry name" value="Calcium-transporting ATPase, cytoplasmic transduction domain A"/>
    <property type="match status" value="1"/>
</dbReference>
<keyword evidence="2" id="KW-0378">Hydrolase</keyword>
<name>T1BMQ7_9ZZZZ</name>
<feature type="domain" description="P-type ATPase A" evidence="1">
    <location>
        <begin position="19"/>
        <end position="131"/>
    </location>
</feature>
<reference evidence="2" key="1">
    <citation type="submission" date="2013-08" db="EMBL/GenBank/DDBJ databases">
        <authorList>
            <person name="Mendez C."/>
            <person name="Richter M."/>
            <person name="Ferrer M."/>
            <person name="Sanchez J."/>
        </authorList>
    </citation>
    <scope>NUCLEOTIDE SEQUENCE</scope>
</reference>
<dbReference type="PANTHER" id="PTHR42861">
    <property type="entry name" value="CALCIUM-TRANSPORTING ATPASE"/>
    <property type="match status" value="1"/>
</dbReference>
<feature type="non-terminal residue" evidence="2">
    <location>
        <position position="1"/>
    </location>
</feature>
<dbReference type="SUPFAM" id="SSF81653">
    <property type="entry name" value="Calcium ATPase, transduction domain A"/>
    <property type="match status" value="1"/>
</dbReference>
<dbReference type="InterPro" id="IPR059000">
    <property type="entry name" value="ATPase_P-type_domA"/>
</dbReference>
<dbReference type="InterPro" id="IPR008250">
    <property type="entry name" value="ATPase_P-typ_transduc_dom_A_sf"/>
</dbReference>
<evidence type="ECO:0000259" key="1">
    <source>
        <dbReference type="Pfam" id="PF00122"/>
    </source>
</evidence>
<dbReference type="EMBL" id="AUZY01003345">
    <property type="protein sequence ID" value="EQD69878.1"/>
    <property type="molecule type" value="Genomic_DNA"/>
</dbReference>
<reference evidence="2" key="2">
    <citation type="journal article" date="2014" name="ISME J.">
        <title>Microbial stratification in low pH oxic and suboxic macroscopic growths along an acid mine drainage.</title>
        <authorList>
            <person name="Mendez-Garcia C."/>
            <person name="Mesa V."/>
            <person name="Sprenger R.R."/>
            <person name="Richter M."/>
            <person name="Diez M.S."/>
            <person name="Solano J."/>
            <person name="Bargiela R."/>
            <person name="Golyshina O.V."/>
            <person name="Manteca A."/>
            <person name="Ramos J.L."/>
            <person name="Gallego J.R."/>
            <person name="Llorente I."/>
            <person name="Martins Dos Santos V.A."/>
            <person name="Jensen O.N."/>
            <person name="Pelaez A.I."/>
            <person name="Sanchez J."/>
            <person name="Ferrer M."/>
        </authorList>
    </citation>
    <scope>NUCLEOTIDE SEQUENCE</scope>
</reference>
<protein>
    <submittedName>
        <fullName evidence="2">ATPase, P-type, ATPase-associated region domain protein</fullName>
        <ecNumber evidence="2">3.6.3.-</ecNumber>
    </submittedName>
</protein>
<dbReference type="GO" id="GO:0016787">
    <property type="term" value="F:hydrolase activity"/>
    <property type="evidence" value="ECO:0007669"/>
    <property type="project" value="UniProtKB-KW"/>
</dbReference>